<gene>
    <name evidence="1" type="ORF">SAMN05444142_101187</name>
</gene>
<dbReference type="Proteomes" id="UP000324252">
    <property type="component" value="Unassembled WGS sequence"/>
</dbReference>
<accession>A0A1H0CQH9</accession>
<dbReference type="RefSeq" id="WP_149786898.1">
    <property type="nucleotide sequence ID" value="NZ_FNIO01000001.1"/>
</dbReference>
<name>A0A1H0CQH9_9RHOB</name>
<dbReference type="OrthoDB" id="8276527at2"/>
<keyword evidence="1" id="KW-0808">Transferase</keyword>
<keyword evidence="2" id="KW-1185">Reference proteome</keyword>
<evidence type="ECO:0000313" key="1">
    <source>
        <dbReference type="EMBL" id="SHJ41899.1"/>
    </source>
</evidence>
<reference evidence="1 2" key="1">
    <citation type="submission" date="2016-11" db="EMBL/GenBank/DDBJ databases">
        <authorList>
            <person name="Varghese N."/>
            <person name="Submissions S."/>
        </authorList>
    </citation>
    <scope>NUCLEOTIDE SEQUENCE [LARGE SCALE GENOMIC DNA]</scope>
    <source>
        <strain evidence="1 2">DSM 29620</strain>
    </source>
</reference>
<organism evidence="1 2">
    <name type="scientific">Lutimaribacter pacificus</name>
    <dbReference type="NCBI Taxonomy" id="391948"/>
    <lineage>
        <taxon>Bacteria</taxon>
        <taxon>Pseudomonadati</taxon>
        <taxon>Pseudomonadota</taxon>
        <taxon>Alphaproteobacteria</taxon>
        <taxon>Rhodobacterales</taxon>
        <taxon>Roseobacteraceae</taxon>
        <taxon>Lutimaribacter</taxon>
    </lineage>
</organism>
<dbReference type="GO" id="GO:0016740">
    <property type="term" value="F:transferase activity"/>
    <property type="evidence" value="ECO:0007669"/>
    <property type="project" value="UniProtKB-KW"/>
</dbReference>
<dbReference type="SUPFAM" id="SSF52540">
    <property type="entry name" value="P-loop containing nucleoside triphosphate hydrolases"/>
    <property type="match status" value="1"/>
</dbReference>
<protein>
    <submittedName>
        <fullName evidence="1">LPS sulfotransferase NodH</fullName>
    </submittedName>
</protein>
<dbReference type="AlphaFoldDB" id="A0A1H0CQH9"/>
<dbReference type="EMBL" id="FQZZ01000001">
    <property type="protein sequence ID" value="SHJ41899.1"/>
    <property type="molecule type" value="Genomic_DNA"/>
</dbReference>
<proteinExistence type="predicted"/>
<dbReference type="Gene3D" id="3.40.50.300">
    <property type="entry name" value="P-loop containing nucleotide triphosphate hydrolases"/>
    <property type="match status" value="1"/>
</dbReference>
<dbReference type="InterPro" id="IPR027417">
    <property type="entry name" value="P-loop_NTPase"/>
</dbReference>
<evidence type="ECO:0000313" key="2">
    <source>
        <dbReference type="Proteomes" id="UP000324252"/>
    </source>
</evidence>
<sequence>MKRAIILFEGRCGSSHLSTLLDRSPVGTFLGEVLSDLSHQGWGAQKDFLDGFFSAESHPGAAQYVGLKTKLRAVDEAHQDEFARYLVDNEIAVIRLHRRDLLKQTVSSLRADELVRQKGLYNIAQADGFDLGPIVIGPGAMSERAEFIVREELRIDAFLLRHGDIQPRMVLSYEELLADRNGVLARVYDFLGVDHFFPGQDFFRKMTSDRLADSVGNYDQVAAWAEGCKFLCPPPG</sequence>